<dbReference type="RefSeq" id="WP_386745319.1">
    <property type="nucleotide sequence ID" value="NZ_JBHRYA010000012.1"/>
</dbReference>
<dbReference type="PROSITE" id="PS51257">
    <property type="entry name" value="PROKAR_LIPOPROTEIN"/>
    <property type="match status" value="1"/>
</dbReference>
<comment type="caution">
    <text evidence="3">The sequence shown here is derived from an EMBL/GenBank/DDBJ whole genome shotgun (WGS) entry which is preliminary data.</text>
</comment>
<dbReference type="SUPFAM" id="SSF52096">
    <property type="entry name" value="ClpP/crotonase"/>
    <property type="match status" value="1"/>
</dbReference>
<dbReference type="Proteomes" id="UP001595705">
    <property type="component" value="Unassembled WGS sequence"/>
</dbReference>
<keyword evidence="4" id="KW-1185">Reference proteome</keyword>
<dbReference type="Gene3D" id="3.90.226.10">
    <property type="entry name" value="2-enoyl-CoA Hydratase, Chain A, domain 1"/>
    <property type="match status" value="1"/>
</dbReference>
<feature type="chain" id="PRO_5046949280" description="Secreted protein" evidence="2">
    <location>
        <begin position="30"/>
        <end position="463"/>
    </location>
</feature>
<accession>A0ABV7XPQ4</accession>
<organism evidence="3 4">
    <name type="scientific">Luteimonas soli</name>
    <dbReference type="NCBI Taxonomy" id="1648966"/>
    <lineage>
        <taxon>Bacteria</taxon>
        <taxon>Pseudomonadati</taxon>
        <taxon>Pseudomonadota</taxon>
        <taxon>Gammaproteobacteria</taxon>
        <taxon>Lysobacterales</taxon>
        <taxon>Lysobacteraceae</taxon>
        <taxon>Luteimonas</taxon>
    </lineage>
</organism>
<sequence length="463" mass="47513">MIPARFRSPSLLSCLAVACLLPVACRQQAPVPVEPPPKTVVASGSEDAGAVSSDAKPAVPTQAEVLKGTDWPTLRLVSGDAWIDCDVAGAPPPGTVAIMPVLLPQAAVAPSPGGDAAAVALGVSDAVATPVSPPAPAPAPVADEASDEAGPGDAASGGTEQDVADSGIADGPFDTPRPLVDLGFEDVQAAMAPCRERGSMRLRYEGKISGDFTALVQRTAAMADRMDIPTRILDIDSTGGRVEDAMPAGDAIAGSRWTIRVRADSICHSACVLVLAAGDDREIAGKVGIHRMVRVGSQATTRAELSQELREVYGEIKEYLERNGASVAVADLMMTVPNRSLRLLDDSELREYGLSGANAVQDDLDRIILARKCGDEFVKRRDAFLRAYARQCRVDGGQDAIDACALSLGAEYGFPDEHCAADGPLAKLRRAGGISASAAATATAAAAGEAAAPTTGGTAGRGG</sequence>
<evidence type="ECO:0000313" key="4">
    <source>
        <dbReference type="Proteomes" id="UP001595705"/>
    </source>
</evidence>
<gene>
    <name evidence="3" type="ORF">ACFONC_14670</name>
</gene>
<evidence type="ECO:0008006" key="5">
    <source>
        <dbReference type="Google" id="ProtNLM"/>
    </source>
</evidence>
<evidence type="ECO:0000256" key="2">
    <source>
        <dbReference type="SAM" id="SignalP"/>
    </source>
</evidence>
<reference evidence="4" key="1">
    <citation type="journal article" date="2019" name="Int. J. Syst. Evol. Microbiol.">
        <title>The Global Catalogue of Microorganisms (GCM) 10K type strain sequencing project: providing services to taxonomists for standard genome sequencing and annotation.</title>
        <authorList>
            <consortium name="The Broad Institute Genomics Platform"/>
            <consortium name="The Broad Institute Genome Sequencing Center for Infectious Disease"/>
            <person name="Wu L."/>
            <person name="Ma J."/>
        </authorList>
    </citation>
    <scope>NUCLEOTIDE SEQUENCE [LARGE SCALE GENOMIC DNA]</scope>
    <source>
        <strain evidence="4">KCTC 42441</strain>
    </source>
</reference>
<keyword evidence="2" id="KW-0732">Signal</keyword>
<feature type="region of interest" description="Disordered" evidence="1">
    <location>
        <begin position="32"/>
        <end position="57"/>
    </location>
</feature>
<evidence type="ECO:0000256" key="1">
    <source>
        <dbReference type="SAM" id="MobiDB-lite"/>
    </source>
</evidence>
<dbReference type="InterPro" id="IPR029045">
    <property type="entry name" value="ClpP/crotonase-like_dom_sf"/>
</dbReference>
<protein>
    <recommendedName>
        <fullName evidence="5">Secreted protein</fullName>
    </recommendedName>
</protein>
<feature type="region of interest" description="Disordered" evidence="1">
    <location>
        <begin position="131"/>
        <end position="179"/>
    </location>
</feature>
<dbReference type="EMBL" id="JBHRYA010000012">
    <property type="protein sequence ID" value="MFC3717392.1"/>
    <property type="molecule type" value="Genomic_DNA"/>
</dbReference>
<proteinExistence type="predicted"/>
<name>A0ABV7XPQ4_9GAMM</name>
<feature type="signal peptide" evidence="2">
    <location>
        <begin position="1"/>
        <end position="29"/>
    </location>
</feature>
<evidence type="ECO:0000313" key="3">
    <source>
        <dbReference type="EMBL" id="MFC3717392.1"/>
    </source>
</evidence>